<gene>
    <name evidence="6" type="ORF">EV148_101499</name>
</gene>
<keyword evidence="2" id="KW-0812">Transmembrane</keyword>
<dbReference type="Proteomes" id="UP000294862">
    <property type="component" value="Unassembled WGS sequence"/>
</dbReference>
<dbReference type="OrthoDB" id="9813247at2"/>
<evidence type="ECO:0000313" key="6">
    <source>
        <dbReference type="EMBL" id="TCO43080.1"/>
    </source>
</evidence>
<evidence type="ECO:0000256" key="1">
    <source>
        <dbReference type="ARBA" id="ARBA00004127"/>
    </source>
</evidence>
<accession>A0A4V2S360</accession>
<dbReference type="Pfam" id="PF06803">
    <property type="entry name" value="DUF1232"/>
    <property type="match status" value="1"/>
</dbReference>
<comment type="caution">
    <text evidence="6">The sequence shown here is derived from an EMBL/GenBank/DDBJ whole genome shotgun (WGS) entry which is preliminary data.</text>
</comment>
<reference evidence="6 7" key="1">
    <citation type="journal article" date="2015" name="Stand. Genomic Sci.">
        <title>Genomic Encyclopedia of Bacterial and Archaeal Type Strains, Phase III: the genomes of soil and plant-associated and newly described type strains.</title>
        <authorList>
            <person name="Whitman W.B."/>
            <person name="Woyke T."/>
            <person name="Klenk H.P."/>
            <person name="Zhou Y."/>
            <person name="Lilburn T.G."/>
            <person name="Beck B.J."/>
            <person name="De Vos P."/>
            <person name="Vandamme P."/>
            <person name="Eisen J.A."/>
            <person name="Garrity G."/>
            <person name="Hugenholtz P."/>
            <person name="Kyrpides N.C."/>
        </authorList>
    </citation>
    <scope>NUCLEOTIDE SEQUENCE [LARGE SCALE GENOMIC DNA]</scope>
    <source>
        <strain evidence="6 7">A3</strain>
    </source>
</reference>
<proteinExistence type="predicted"/>
<dbReference type="InterPro" id="IPR010652">
    <property type="entry name" value="DUF1232"/>
</dbReference>
<comment type="subcellular location">
    <subcellularLocation>
        <location evidence="1">Endomembrane system</location>
        <topology evidence="1">Multi-pass membrane protein</topology>
    </subcellularLocation>
</comment>
<dbReference type="RefSeq" id="WP_131992921.1">
    <property type="nucleotide sequence ID" value="NZ_JACGXM010000002.1"/>
</dbReference>
<protein>
    <submittedName>
        <fullName evidence="6">Uncharacterized protein DUF1232</fullName>
    </submittedName>
</protein>
<keyword evidence="7" id="KW-1185">Reference proteome</keyword>
<dbReference type="AlphaFoldDB" id="A0A4V2S360"/>
<evidence type="ECO:0000256" key="2">
    <source>
        <dbReference type="ARBA" id="ARBA00022692"/>
    </source>
</evidence>
<dbReference type="GO" id="GO:0012505">
    <property type="term" value="C:endomembrane system"/>
    <property type="evidence" value="ECO:0007669"/>
    <property type="project" value="UniProtKB-SubCell"/>
</dbReference>
<keyword evidence="4" id="KW-0472">Membrane</keyword>
<organism evidence="6 7">
    <name type="scientific">Dokdonella fugitiva</name>
    <dbReference type="NCBI Taxonomy" id="328517"/>
    <lineage>
        <taxon>Bacteria</taxon>
        <taxon>Pseudomonadati</taxon>
        <taxon>Pseudomonadota</taxon>
        <taxon>Gammaproteobacteria</taxon>
        <taxon>Lysobacterales</taxon>
        <taxon>Rhodanobacteraceae</taxon>
        <taxon>Dokdonella</taxon>
    </lineage>
</organism>
<name>A0A4V2S360_9GAMM</name>
<dbReference type="EMBL" id="SLWQ01000001">
    <property type="protein sequence ID" value="TCO43080.1"/>
    <property type="molecule type" value="Genomic_DNA"/>
</dbReference>
<evidence type="ECO:0000313" key="7">
    <source>
        <dbReference type="Proteomes" id="UP000294862"/>
    </source>
</evidence>
<keyword evidence="3" id="KW-1133">Transmembrane helix</keyword>
<evidence type="ECO:0000256" key="4">
    <source>
        <dbReference type="ARBA" id="ARBA00023136"/>
    </source>
</evidence>
<feature type="domain" description="DUF1232" evidence="5">
    <location>
        <begin position="85"/>
        <end position="115"/>
    </location>
</feature>
<sequence>MSLAITIELGDADLQHFIDAMQRSQQEAKNLSAQQVTDAAARLLADGHANKLPQFIAERLQKLDSMIAMVHDEGFAMPDEDRQRVLACLTYFANPQDIIPDSVPVLGFLDDAIMIELCVKELQHEIEAYEDFVAYRKQEAAAHGVDPASLKTQRVEWAEARRLELIDRMRKRRGQSYQSSGGWRPVLFSFRG</sequence>
<evidence type="ECO:0000256" key="3">
    <source>
        <dbReference type="ARBA" id="ARBA00022989"/>
    </source>
</evidence>
<evidence type="ECO:0000259" key="5">
    <source>
        <dbReference type="Pfam" id="PF06803"/>
    </source>
</evidence>